<keyword evidence="3" id="KW-1185">Reference proteome</keyword>
<feature type="region of interest" description="Disordered" evidence="1">
    <location>
        <begin position="108"/>
        <end position="150"/>
    </location>
</feature>
<feature type="compositionally biased region" description="Basic and acidic residues" evidence="1">
    <location>
        <begin position="110"/>
        <end position="129"/>
    </location>
</feature>
<evidence type="ECO:0000256" key="1">
    <source>
        <dbReference type="SAM" id="MobiDB-lite"/>
    </source>
</evidence>
<proteinExistence type="predicted"/>
<reference evidence="2" key="1">
    <citation type="submission" date="2021-06" db="EMBL/GenBank/DDBJ databases">
        <authorList>
            <person name="Kallberg Y."/>
            <person name="Tangrot J."/>
            <person name="Rosling A."/>
        </authorList>
    </citation>
    <scope>NUCLEOTIDE SEQUENCE</scope>
    <source>
        <strain evidence="2">MA453B</strain>
    </source>
</reference>
<evidence type="ECO:0000313" key="2">
    <source>
        <dbReference type="EMBL" id="CAG8788227.1"/>
    </source>
</evidence>
<accession>A0A9N9P3J0</accession>
<evidence type="ECO:0000313" key="3">
    <source>
        <dbReference type="Proteomes" id="UP000789405"/>
    </source>
</evidence>
<feature type="non-terminal residue" evidence="2">
    <location>
        <position position="1"/>
    </location>
</feature>
<protein>
    <submittedName>
        <fullName evidence="2">25418_t:CDS:1</fullName>
    </submittedName>
</protein>
<feature type="compositionally biased region" description="Polar residues" evidence="1">
    <location>
        <begin position="196"/>
        <end position="213"/>
    </location>
</feature>
<organism evidence="2 3">
    <name type="scientific">Dentiscutata erythropus</name>
    <dbReference type="NCBI Taxonomy" id="1348616"/>
    <lineage>
        <taxon>Eukaryota</taxon>
        <taxon>Fungi</taxon>
        <taxon>Fungi incertae sedis</taxon>
        <taxon>Mucoromycota</taxon>
        <taxon>Glomeromycotina</taxon>
        <taxon>Glomeromycetes</taxon>
        <taxon>Diversisporales</taxon>
        <taxon>Gigasporaceae</taxon>
        <taxon>Dentiscutata</taxon>
    </lineage>
</organism>
<gene>
    <name evidence="2" type="ORF">DERYTH_LOCUS20864</name>
</gene>
<feature type="non-terminal residue" evidence="2">
    <location>
        <position position="618"/>
    </location>
</feature>
<feature type="region of interest" description="Disordered" evidence="1">
    <location>
        <begin position="194"/>
        <end position="239"/>
    </location>
</feature>
<dbReference type="OrthoDB" id="2443848at2759"/>
<sequence>TIAMSNKIHEYFDTAYSQWDIRDFLDKCNLEPFGQKIACCIRSLETIASCETDHRRERAKELLDRYKEATSVGAYTTYESSYVQGFDRSNTGPAEAYIPYEESYVQGFDRPSRGTRPDRKLARNWDKERSHKCKSVEPSVHVHHPTFIGGGTVSGIINSETFASGSSDKDQKKAQDPVDKINAFFTDSTGVKVESELQNSPSASNDNGSNYMPSDTDESTSASDTDASEDNVNEKEPPKIDKTAFCKVHYAIPNSSKLQLSTGRIVEDILFEFAKDMDYEHHAHSYIVDFDDEDVRVLFTDTEWNELTKDRIGVPSVPRDIAEELAKYGSKTLKELRTKVMKSYLKDEEEYDVQKHYNREWIQMTMRTLCNLFENIDTPLVRTQYEDWFTVALFGTCIDFCVRDAQLGTDIKRFYPSRNLNDSNFVYPSPLMTDVPSLSSANRKNRRRKANARKLIGRKVDGIIYVTNRLVEIGAIEGARAFAGVSDNKYLLESFKMPKTLRDMYADLIKAVNYDDQKADKLQVFGILHLGLYIQFARLWRAGGSICIFLKDPQSFYVDSKFSKNGLSFFIKFLKKIYQYKNNLQILNILNDDTDTESGDLLDELLKDDNEQCSTPPP</sequence>
<dbReference type="AlphaFoldDB" id="A0A9N9P3J0"/>
<dbReference type="Proteomes" id="UP000789405">
    <property type="component" value="Unassembled WGS sequence"/>
</dbReference>
<comment type="caution">
    <text evidence="2">The sequence shown here is derived from an EMBL/GenBank/DDBJ whole genome shotgun (WGS) entry which is preliminary data.</text>
</comment>
<dbReference type="EMBL" id="CAJVPY010025421">
    <property type="protein sequence ID" value="CAG8788227.1"/>
    <property type="molecule type" value="Genomic_DNA"/>
</dbReference>
<name>A0A9N9P3J0_9GLOM</name>